<evidence type="ECO:0000313" key="3">
    <source>
        <dbReference type="EMBL" id="MFD2907562.1"/>
    </source>
</evidence>
<dbReference type="PANTHER" id="PTHR43736">
    <property type="entry name" value="ADP-RIBOSE PYROPHOSPHATASE"/>
    <property type="match status" value="1"/>
</dbReference>
<evidence type="ECO:0000313" key="4">
    <source>
        <dbReference type="Proteomes" id="UP001597549"/>
    </source>
</evidence>
<accession>A0ABW5Z6S5</accession>
<gene>
    <name evidence="3" type="ORF">ACFSX9_02325</name>
</gene>
<dbReference type="InterPro" id="IPR054105">
    <property type="entry name" value="WHD_NrtR"/>
</dbReference>
<dbReference type="EMBL" id="JBHUOL010000006">
    <property type="protein sequence ID" value="MFD2907562.1"/>
    <property type="molecule type" value="Genomic_DNA"/>
</dbReference>
<comment type="caution">
    <text evidence="3">The sequence shown here is derived from an EMBL/GenBank/DDBJ whole genome shotgun (WGS) entry which is preliminary data.</text>
</comment>
<keyword evidence="1" id="KW-0378">Hydrolase</keyword>
<protein>
    <submittedName>
        <fullName evidence="3">NUDIX domain-containing protein</fullName>
    </submittedName>
</protein>
<dbReference type="InterPro" id="IPR015797">
    <property type="entry name" value="NUDIX_hydrolase-like_dom_sf"/>
</dbReference>
<keyword evidence="4" id="KW-1185">Reference proteome</keyword>
<reference evidence="4" key="1">
    <citation type="journal article" date="2019" name="Int. J. Syst. Evol. Microbiol.">
        <title>The Global Catalogue of Microorganisms (GCM) 10K type strain sequencing project: providing services to taxonomists for standard genome sequencing and annotation.</title>
        <authorList>
            <consortium name="The Broad Institute Genomics Platform"/>
            <consortium name="The Broad Institute Genome Sequencing Center for Infectious Disease"/>
            <person name="Wu L."/>
            <person name="Ma J."/>
        </authorList>
    </citation>
    <scope>NUCLEOTIDE SEQUENCE [LARGE SCALE GENOMIC DNA]</scope>
    <source>
        <strain evidence="4">KCTC 52644</strain>
    </source>
</reference>
<dbReference type="PROSITE" id="PS51462">
    <property type="entry name" value="NUDIX"/>
    <property type="match status" value="1"/>
</dbReference>
<dbReference type="CDD" id="cd18873">
    <property type="entry name" value="NUDIX_NadM_like"/>
    <property type="match status" value="1"/>
</dbReference>
<feature type="domain" description="Nudix hydrolase" evidence="2">
    <location>
        <begin position="6"/>
        <end position="139"/>
    </location>
</feature>
<dbReference type="SUPFAM" id="SSF46785">
    <property type="entry name" value="Winged helix' DNA-binding domain"/>
    <property type="match status" value="1"/>
</dbReference>
<dbReference type="Pfam" id="PF00293">
    <property type="entry name" value="NUDIX"/>
    <property type="match status" value="1"/>
</dbReference>
<dbReference type="PROSITE" id="PS00893">
    <property type="entry name" value="NUDIX_BOX"/>
    <property type="match status" value="1"/>
</dbReference>
<dbReference type="Pfam" id="PF21906">
    <property type="entry name" value="WHD_NrtR"/>
    <property type="match status" value="1"/>
</dbReference>
<evidence type="ECO:0000259" key="2">
    <source>
        <dbReference type="PROSITE" id="PS51462"/>
    </source>
</evidence>
<dbReference type="RefSeq" id="WP_379803887.1">
    <property type="nucleotide sequence ID" value="NZ_JBHUOL010000006.1"/>
</dbReference>
<dbReference type="Gene3D" id="1.10.10.10">
    <property type="entry name" value="Winged helix-like DNA-binding domain superfamily/Winged helix DNA-binding domain"/>
    <property type="match status" value="1"/>
</dbReference>
<dbReference type="InterPro" id="IPR000086">
    <property type="entry name" value="NUDIX_hydrolase_dom"/>
</dbReference>
<dbReference type="Gene3D" id="3.90.79.10">
    <property type="entry name" value="Nucleoside Triphosphate Pyrophosphohydrolase"/>
    <property type="match status" value="1"/>
</dbReference>
<dbReference type="Proteomes" id="UP001597549">
    <property type="component" value="Unassembled WGS sequence"/>
</dbReference>
<evidence type="ECO:0000256" key="1">
    <source>
        <dbReference type="ARBA" id="ARBA00022801"/>
    </source>
</evidence>
<dbReference type="InterPro" id="IPR036390">
    <property type="entry name" value="WH_DNA-bd_sf"/>
</dbReference>
<dbReference type="InterPro" id="IPR036388">
    <property type="entry name" value="WH-like_DNA-bd_sf"/>
</dbReference>
<dbReference type="InterPro" id="IPR020084">
    <property type="entry name" value="NUDIX_hydrolase_CS"/>
</dbReference>
<name>A0ABW5Z6S5_9FLAO</name>
<sequence>MKIEQHIKIAVDAIVFGYSDNNLNVLLIKQKFGALKDQWALVGGFVKDHETLNEAVKRELKEETGVTVNYLEQLYTFGDDINRDPRFRVVSVAYFALVNSRKLVLTADSDAEDAQWFPIKELPELAFDHKDIIEKAHLRLKNKLTYQPIGFDLLQKEFLFSDLENLYCTILEKEIDRRNFRKKIVSFGIIEETGGFSPKKSGRPAKMFKFNNTKYKRLSKEGFLFEINFA</sequence>
<dbReference type="SUPFAM" id="SSF55811">
    <property type="entry name" value="Nudix"/>
    <property type="match status" value="1"/>
</dbReference>
<dbReference type="PANTHER" id="PTHR43736:SF4">
    <property type="entry name" value="SLR1690 PROTEIN"/>
    <property type="match status" value="1"/>
</dbReference>
<proteinExistence type="predicted"/>
<organism evidence="3 4">
    <name type="scientific">Flavobacterium ardleyense</name>
    <dbReference type="NCBI Taxonomy" id="2038737"/>
    <lineage>
        <taxon>Bacteria</taxon>
        <taxon>Pseudomonadati</taxon>
        <taxon>Bacteroidota</taxon>
        <taxon>Flavobacteriia</taxon>
        <taxon>Flavobacteriales</taxon>
        <taxon>Flavobacteriaceae</taxon>
        <taxon>Flavobacterium</taxon>
    </lineage>
</organism>